<dbReference type="PANTHER" id="PTHR46038:SF12">
    <property type="entry name" value="OS03G0731800 PROTEIN"/>
    <property type="match status" value="1"/>
</dbReference>
<accession>A0A7J7ME43</accession>
<proteinExistence type="predicted"/>
<evidence type="ECO:0000313" key="2">
    <source>
        <dbReference type="EMBL" id="KAF6153018.1"/>
    </source>
</evidence>
<feature type="domain" description="Nucleotide-diphospho-sugar transferase" evidence="1">
    <location>
        <begin position="162"/>
        <end position="364"/>
    </location>
</feature>
<keyword evidence="3" id="KW-1185">Reference proteome</keyword>
<dbReference type="Pfam" id="PF03407">
    <property type="entry name" value="Nucleotid_trans"/>
    <property type="match status" value="3"/>
</dbReference>
<feature type="domain" description="Nucleotide-diphospho-sugar transferase" evidence="1">
    <location>
        <begin position="3"/>
        <end position="52"/>
    </location>
</feature>
<feature type="domain" description="Nucleotide-diphospho-sugar transferase" evidence="1">
    <location>
        <begin position="470"/>
        <end position="667"/>
    </location>
</feature>
<organism evidence="2 3">
    <name type="scientific">Kingdonia uniflora</name>
    <dbReference type="NCBI Taxonomy" id="39325"/>
    <lineage>
        <taxon>Eukaryota</taxon>
        <taxon>Viridiplantae</taxon>
        <taxon>Streptophyta</taxon>
        <taxon>Embryophyta</taxon>
        <taxon>Tracheophyta</taxon>
        <taxon>Spermatophyta</taxon>
        <taxon>Magnoliopsida</taxon>
        <taxon>Ranunculales</taxon>
        <taxon>Circaeasteraceae</taxon>
        <taxon>Kingdonia</taxon>
    </lineage>
</organism>
<reference evidence="2 3" key="1">
    <citation type="journal article" date="2020" name="IScience">
        <title>Genome Sequencing of the Endangered Kingdonia uniflora (Circaeasteraceae, Ranunculales) Reveals Potential Mechanisms of Evolutionary Specialization.</title>
        <authorList>
            <person name="Sun Y."/>
            <person name="Deng T."/>
            <person name="Zhang A."/>
            <person name="Moore M.J."/>
            <person name="Landis J.B."/>
            <person name="Lin N."/>
            <person name="Zhang H."/>
            <person name="Zhang X."/>
            <person name="Huang J."/>
            <person name="Zhang X."/>
            <person name="Sun H."/>
            <person name="Wang H."/>
        </authorList>
    </citation>
    <scope>NUCLEOTIDE SEQUENCE [LARGE SCALE GENOMIC DNA]</scope>
    <source>
        <strain evidence="2">TB1705</strain>
        <tissue evidence="2">Leaf</tissue>
    </source>
</reference>
<dbReference type="InterPro" id="IPR005069">
    <property type="entry name" value="Nucl-diP-sugar_transferase"/>
</dbReference>
<sequence>MFHTGVFTELGIKTMFLDTRYFSGFCQDSRDMIAVATVHANCCRGIQAKVIDLMAVFRDWKNYRGYIDDQRLGALYVLVWSLSISKGFSPFQINQCAPSSKTIMITARDERNELEIALEGASMKNKTLIIAMVNKAYVEEGDKTMLDLFRDSFWLGENTRSLLDHVLIVAMDQIAFDRCNLLHLHCYRLVMEGVDSAGEKLYMSNEFINMMWRRTLFLTDVLKRGYSFIFTDTDVMWLRNPFTRLNLDEAEDVQISCDKFNGKQWSKINPINTGFYYVRSNNKTIALFNTWYTMKDNSNYTGMKDQDVLVKMLHTGLFTELGIRTRFLNTRYFSGFCEDSRDMRVVTTVHANCCRSIQAKVKDLAVTLRNWKKYRGYLEDQRLGILFIWSLSVSKGFLPFQKYKWASSSKTTTVTNIYLRDELEVALDGASMENKTLIIVMMNKAYVEGDKTMLNLFLDSFWLGENTRFLLDHLLIVAVDETAFDRCKFLHLHCYRLVMDGVNSAGEKLYMSNEFIKMMWRRTQFLYDVLKRGYSFIFTDADIMWLRNPFTRLIPDEAKDIQISCDSNNPKSTPINTGFYFVQSNNKTIALFNTWYTMKDNSNYTGMKDQDVLDKMLHTGLFTEFGIRTRFLDTRYFSGFCQDSRDMMVVTTVHANCCRSIQAKVIDLTAVLQDWKKYRDFVDDQRLGKIPSNRTYGFGWSKHVACRNSWRWL</sequence>
<protein>
    <recommendedName>
        <fullName evidence="1">Nucleotide-diphospho-sugar transferase domain-containing protein</fullName>
    </recommendedName>
</protein>
<dbReference type="InterPro" id="IPR044821">
    <property type="entry name" value="At1g28695/At4g15970-like"/>
</dbReference>
<dbReference type="AlphaFoldDB" id="A0A7J7ME43"/>
<dbReference type="OrthoDB" id="540503at2759"/>
<dbReference type="PANTHER" id="PTHR46038">
    <property type="entry name" value="EXPRESSED PROTEIN-RELATED"/>
    <property type="match status" value="1"/>
</dbReference>
<name>A0A7J7ME43_9MAGN</name>
<evidence type="ECO:0000259" key="1">
    <source>
        <dbReference type="Pfam" id="PF03407"/>
    </source>
</evidence>
<comment type="caution">
    <text evidence="2">The sequence shown here is derived from an EMBL/GenBank/DDBJ whole genome shotgun (WGS) entry which is preliminary data.</text>
</comment>
<dbReference type="EMBL" id="JACGCM010001588">
    <property type="protein sequence ID" value="KAF6153018.1"/>
    <property type="molecule type" value="Genomic_DNA"/>
</dbReference>
<dbReference type="Proteomes" id="UP000541444">
    <property type="component" value="Unassembled WGS sequence"/>
</dbReference>
<evidence type="ECO:0000313" key="3">
    <source>
        <dbReference type="Proteomes" id="UP000541444"/>
    </source>
</evidence>
<gene>
    <name evidence="2" type="ORF">GIB67_021623</name>
</gene>